<sequence length="210" mass="23971">MKNIKEQKFVLVRVKTNINGSLGTGTFNPSEKINLFNSLYQSLVFPKINGEEILDLTTNDDFKLVGSTGLRGKYIDPSGNVIRTEPTLNQKMRELLRTQTSNSFSNCFFVFCFDELANNTSTMGRVEDIGKKSVVLYRGRDDYTLNHEALHGLGLFHTHKDGSITNQNQKYTFIHAFTDATKATDNIMTYQPDGKTTWQWQWKIIKKSIL</sequence>
<evidence type="ECO:0000313" key="2">
    <source>
        <dbReference type="Proteomes" id="UP000198034"/>
    </source>
</evidence>
<proteinExistence type="predicted"/>
<dbReference type="Gene3D" id="3.40.390.10">
    <property type="entry name" value="Collagenase (Catalytic Domain)"/>
    <property type="match status" value="1"/>
</dbReference>
<accession>A0A246G748</accession>
<comment type="caution">
    <text evidence="1">The sequence shown here is derived from an EMBL/GenBank/DDBJ whole genome shotgun (WGS) entry which is preliminary data.</text>
</comment>
<reference evidence="1 2" key="1">
    <citation type="journal article" date="2017" name="Infect. Genet. Evol.">
        <title>Comparative genome analysis of fish pathogen Flavobacterium columnare reveals extensive sequence diversity within the species.</title>
        <authorList>
            <person name="Kayansamruaj P."/>
            <person name="Dong H.T."/>
            <person name="Hirono I."/>
            <person name="Kondo H."/>
            <person name="Senapin S."/>
            <person name="Rodkhum C."/>
        </authorList>
    </citation>
    <scope>NUCLEOTIDE SEQUENCE [LARGE SCALE GENOMIC DNA]</scope>
    <source>
        <strain evidence="1 2">1214</strain>
    </source>
</reference>
<protein>
    <submittedName>
        <fullName evidence="1">Uncharacterized protein</fullName>
    </submittedName>
</protein>
<dbReference type="InterPro" id="IPR024079">
    <property type="entry name" value="MetalloPept_cat_dom_sf"/>
</dbReference>
<dbReference type="GO" id="GO:0008237">
    <property type="term" value="F:metallopeptidase activity"/>
    <property type="evidence" value="ECO:0007669"/>
    <property type="project" value="InterPro"/>
</dbReference>
<name>A0A246G748_9FLAO</name>
<gene>
    <name evidence="1" type="ORF">BWK62_14930</name>
</gene>
<evidence type="ECO:0000313" key="1">
    <source>
        <dbReference type="EMBL" id="OWP74145.1"/>
    </source>
</evidence>
<dbReference type="AlphaFoldDB" id="A0A246G748"/>
<dbReference type="Proteomes" id="UP000198034">
    <property type="component" value="Unassembled WGS sequence"/>
</dbReference>
<dbReference type="EMBL" id="MTCY01000093">
    <property type="protein sequence ID" value="OWP74145.1"/>
    <property type="molecule type" value="Genomic_DNA"/>
</dbReference>
<organism evidence="1 2">
    <name type="scientific">Flavobacterium columnare</name>
    <dbReference type="NCBI Taxonomy" id="996"/>
    <lineage>
        <taxon>Bacteria</taxon>
        <taxon>Pseudomonadati</taxon>
        <taxon>Bacteroidota</taxon>
        <taxon>Flavobacteriia</taxon>
        <taxon>Flavobacteriales</taxon>
        <taxon>Flavobacteriaceae</taxon>
        <taxon>Flavobacterium</taxon>
    </lineage>
</organism>